<dbReference type="PANTHER" id="PTHR44591:SF3">
    <property type="entry name" value="RESPONSE REGULATORY DOMAIN-CONTAINING PROTEIN"/>
    <property type="match status" value="1"/>
</dbReference>
<dbReference type="EMBL" id="JABRWJ010000012">
    <property type="protein sequence ID" value="NRF71612.1"/>
    <property type="molecule type" value="Genomic_DNA"/>
</dbReference>
<comment type="caution">
    <text evidence="4">The sequence shown here is derived from an EMBL/GenBank/DDBJ whole genome shotgun (WGS) entry which is preliminary data.</text>
</comment>
<sequence length="159" mass="17216">MPDLSESTLPESAELRVLIVDDDPDVADALAGLLELMGCRTTVAFGGESGLRMLQLFKPGLVFLDLGMPGYDGVGVMHRAKTFGQADGAMYVCLTGNKYEEDRALASGFDRFVHKPMTMDKLSEILSEARARSVVQDHWRLKSVDGTSSAFSEAGPPMN</sequence>
<organism evidence="4 5">
    <name type="scientific">Pseudaquabacterium terrae</name>
    <dbReference type="NCBI Taxonomy" id="2732868"/>
    <lineage>
        <taxon>Bacteria</taxon>
        <taxon>Pseudomonadati</taxon>
        <taxon>Pseudomonadota</taxon>
        <taxon>Betaproteobacteria</taxon>
        <taxon>Burkholderiales</taxon>
        <taxon>Sphaerotilaceae</taxon>
        <taxon>Pseudaquabacterium</taxon>
    </lineage>
</organism>
<keyword evidence="1 2" id="KW-0597">Phosphoprotein</keyword>
<accession>A0ABX2ES83</accession>
<protein>
    <submittedName>
        <fullName evidence="4">Response regulator</fullName>
    </submittedName>
</protein>
<gene>
    <name evidence="4" type="ORF">HLB44_31955</name>
</gene>
<keyword evidence="5" id="KW-1185">Reference proteome</keyword>
<evidence type="ECO:0000313" key="5">
    <source>
        <dbReference type="Proteomes" id="UP000737171"/>
    </source>
</evidence>
<dbReference type="Gene3D" id="3.40.50.2300">
    <property type="match status" value="1"/>
</dbReference>
<evidence type="ECO:0000259" key="3">
    <source>
        <dbReference type="PROSITE" id="PS50110"/>
    </source>
</evidence>
<dbReference type="PANTHER" id="PTHR44591">
    <property type="entry name" value="STRESS RESPONSE REGULATOR PROTEIN 1"/>
    <property type="match status" value="1"/>
</dbReference>
<dbReference type="SUPFAM" id="SSF52172">
    <property type="entry name" value="CheY-like"/>
    <property type="match status" value="1"/>
</dbReference>
<evidence type="ECO:0000256" key="1">
    <source>
        <dbReference type="ARBA" id="ARBA00022553"/>
    </source>
</evidence>
<dbReference type="Proteomes" id="UP000737171">
    <property type="component" value="Unassembled WGS sequence"/>
</dbReference>
<evidence type="ECO:0000256" key="2">
    <source>
        <dbReference type="PROSITE-ProRule" id="PRU00169"/>
    </source>
</evidence>
<dbReference type="InterPro" id="IPR050595">
    <property type="entry name" value="Bact_response_regulator"/>
</dbReference>
<feature type="modified residue" description="4-aspartylphosphate" evidence="2">
    <location>
        <position position="65"/>
    </location>
</feature>
<reference evidence="4 5" key="1">
    <citation type="submission" date="2020-05" db="EMBL/GenBank/DDBJ databases">
        <title>Aquincola sp. isolate from soil.</title>
        <authorList>
            <person name="Han J."/>
            <person name="Kim D.-U."/>
        </authorList>
    </citation>
    <scope>NUCLEOTIDE SEQUENCE [LARGE SCALE GENOMIC DNA]</scope>
    <source>
        <strain evidence="4 5">S2</strain>
    </source>
</reference>
<evidence type="ECO:0000313" key="4">
    <source>
        <dbReference type="EMBL" id="NRF71612.1"/>
    </source>
</evidence>
<dbReference type="SMART" id="SM00448">
    <property type="entry name" value="REC"/>
    <property type="match status" value="1"/>
</dbReference>
<dbReference type="InterPro" id="IPR011006">
    <property type="entry name" value="CheY-like_superfamily"/>
</dbReference>
<proteinExistence type="predicted"/>
<name>A0ABX2ES83_9BURK</name>
<dbReference type="Pfam" id="PF00072">
    <property type="entry name" value="Response_reg"/>
    <property type="match status" value="1"/>
</dbReference>
<dbReference type="InterPro" id="IPR001789">
    <property type="entry name" value="Sig_transdc_resp-reg_receiver"/>
</dbReference>
<feature type="domain" description="Response regulatory" evidence="3">
    <location>
        <begin position="16"/>
        <end position="130"/>
    </location>
</feature>
<dbReference type="PROSITE" id="PS50110">
    <property type="entry name" value="RESPONSE_REGULATORY"/>
    <property type="match status" value="1"/>
</dbReference>
<dbReference type="RefSeq" id="WP_173133139.1">
    <property type="nucleotide sequence ID" value="NZ_JABRWJ010000012.1"/>
</dbReference>